<sequence length="207" mass="23242">MSDAEDIDYFVLGFEDFDESARLLEDDFFQREPLVGLLLFTCGTFQDSKKKYWLNVSCFLFMKVAAACRIELHNTTDLIDMMDAKAFEYFLLKPENQDEVAKLIEEDYFPREPLCRGFHVTASASSGMTSRKLRECLASGVSFGARDVSTGALAGVRLSYTKAKAEAGSAKPLGERKTEYEIKVCGLCDEIRSKVNIFEESDAEAIL</sequence>
<name>A0A3R7QLN8_PENVA</name>
<evidence type="ECO:0000313" key="1">
    <source>
        <dbReference type="EMBL" id="ROT71395.1"/>
    </source>
</evidence>
<dbReference type="Gene3D" id="3.40.630.30">
    <property type="match status" value="1"/>
</dbReference>
<organism evidence="1 2">
    <name type="scientific">Penaeus vannamei</name>
    <name type="common">Whiteleg shrimp</name>
    <name type="synonym">Litopenaeus vannamei</name>
    <dbReference type="NCBI Taxonomy" id="6689"/>
    <lineage>
        <taxon>Eukaryota</taxon>
        <taxon>Metazoa</taxon>
        <taxon>Ecdysozoa</taxon>
        <taxon>Arthropoda</taxon>
        <taxon>Crustacea</taxon>
        <taxon>Multicrustacea</taxon>
        <taxon>Malacostraca</taxon>
        <taxon>Eumalacostraca</taxon>
        <taxon>Eucarida</taxon>
        <taxon>Decapoda</taxon>
        <taxon>Dendrobranchiata</taxon>
        <taxon>Penaeoidea</taxon>
        <taxon>Penaeidae</taxon>
        <taxon>Penaeus</taxon>
    </lineage>
</organism>
<reference evidence="1 2" key="2">
    <citation type="submission" date="2019-01" db="EMBL/GenBank/DDBJ databases">
        <title>The decoding of complex shrimp genome reveals the adaptation for benthos swimmer, frequently molting mechanism and breeding impact on genome.</title>
        <authorList>
            <person name="Sun Y."/>
            <person name="Gao Y."/>
            <person name="Yu Y."/>
        </authorList>
    </citation>
    <scope>NUCLEOTIDE SEQUENCE [LARGE SCALE GENOMIC DNA]</scope>
    <source>
        <tissue evidence="1">Muscle</tissue>
    </source>
</reference>
<dbReference type="OrthoDB" id="6330989at2759"/>
<keyword evidence="2" id="KW-1185">Reference proteome</keyword>
<dbReference type="Proteomes" id="UP000283509">
    <property type="component" value="Unassembled WGS sequence"/>
</dbReference>
<accession>A0A3R7QLN8</accession>
<dbReference type="EMBL" id="QCYY01002301">
    <property type="protein sequence ID" value="ROT71395.1"/>
    <property type="molecule type" value="Genomic_DNA"/>
</dbReference>
<reference evidence="1 2" key="1">
    <citation type="submission" date="2018-04" db="EMBL/GenBank/DDBJ databases">
        <authorList>
            <person name="Zhang X."/>
            <person name="Yuan J."/>
            <person name="Li F."/>
            <person name="Xiang J."/>
        </authorList>
    </citation>
    <scope>NUCLEOTIDE SEQUENCE [LARGE SCALE GENOMIC DNA]</scope>
    <source>
        <tissue evidence="1">Muscle</tissue>
    </source>
</reference>
<gene>
    <name evidence="1" type="ORF">C7M84_010271</name>
</gene>
<protein>
    <submittedName>
        <fullName evidence="1">Uncharacterized protein</fullName>
    </submittedName>
</protein>
<dbReference type="AlphaFoldDB" id="A0A3R7QLN8"/>
<evidence type="ECO:0000313" key="2">
    <source>
        <dbReference type="Proteomes" id="UP000283509"/>
    </source>
</evidence>
<proteinExistence type="predicted"/>
<comment type="caution">
    <text evidence="1">The sequence shown here is derived from an EMBL/GenBank/DDBJ whole genome shotgun (WGS) entry which is preliminary data.</text>
</comment>